<evidence type="ECO:0000256" key="1">
    <source>
        <dbReference type="SAM" id="Phobius"/>
    </source>
</evidence>
<feature type="transmembrane region" description="Helical" evidence="1">
    <location>
        <begin position="130"/>
        <end position="155"/>
    </location>
</feature>
<dbReference type="Pfam" id="PF12679">
    <property type="entry name" value="ABC2_membrane_2"/>
    <property type="match status" value="1"/>
</dbReference>
<dbReference type="Proteomes" id="UP000443582">
    <property type="component" value="Unassembled WGS sequence"/>
</dbReference>
<accession>A0ABY0IKM1</accession>
<feature type="transmembrane region" description="Helical" evidence="1">
    <location>
        <begin position="53"/>
        <end position="75"/>
    </location>
</feature>
<evidence type="ECO:0000313" key="3">
    <source>
        <dbReference type="Proteomes" id="UP000443582"/>
    </source>
</evidence>
<protein>
    <submittedName>
        <fullName evidence="2">ABC transporter permease</fullName>
    </submittedName>
</protein>
<feature type="transmembrane region" description="Helical" evidence="1">
    <location>
        <begin position="162"/>
        <end position="181"/>
    </location>
</feature>
<evidence type="ECO:0000313" key="2">
    <source>
        <dbReference type="EMBL" id="RZF23187.1"/>
    </source>
</evidence>
<keyword evidence="1" id="KW-0812">Transmembrane</keyword>
<comment type="caution">
    <text evidence="2">The sequence shown here is derived from an EMBL/GenBank/DDBJ whole genome shotgun (WGS) entry which is preliminary data.</text>
</comment>
<dbReference type="EMBL" id="QDKL01000001">
    <property type="protein sequence ID" value="RZF23187.1"/>
    <property type="molecule type" value="Genomic_DNA"/>
</dbReference>
<sequence length="255" mass="28377">MKNILTIAKFTFKDVIQSRVLYITAWISLLILVLNYVTSEFSYGNVLRVSIDFGLGGAAFASNILAVFIGVNVLSQEIESRTIYIALSRPISRIQFLLGKILGVTSVLSLSTLIIFGISTIVYLSRGGTISSIILNALVLGVIESVLLFLIVLFFSLITSRALSVINTIVIYFIGHAVTHISELTFVKNREGLLYIINAYKTFLPDLNLLNLKPFVFNSDLISTEQVIYSYSYGFSYILILSFINAIIFKNKELT</sequence>
<keyword evidence="3" id="KW-1185">Reference proteome</keyword>
<dbReference type="RefSeq" id="WP_114706135.1">
    <property type="nucleotide sequence ID" value="NZ_QDKL01000001.1"/>
</dbReference>
<dbReference type="PANTHER" id="PTHR43471">
    <property type="entry name" value="ABC TRANSPORTER PERMEASE"/>
    <property type="match status" value="1"/>
</dbReference>
<gene>
    <name evidence="2" type="ORF">DAY19_05305</name>
</gene>
<feature type="transmembrane region" description="Helical" evidence="1">
    <location>
        <begin position="96"/>
        <end position="124"/>
    </location>
</feature>
<keyword evidence="1" id="KW-0472">Membrane</keyword>
<proteinExistence type="predicted"/>
<dbReference type="PANTHER" id="PTHR43471:SF10">
    <property type="entry name" value="SLL1107 PROTEIN"/>
    <property type="match status" value="1"/>
</dbReference>
<organism evidence="2 3">
    <name type="scientific">Halobacteriovorax vibrionivorans</name>
    <dbReference type="NCBI Taxonomy" id="2152716"/>
    <lineage>
        <taxon>Bacteria</taxon>
        <taxon>Pseudomonadati</taxon>
        <taxon>Bdellovibrionota</taxon>
        <taxon>Bacteriovoracia</taxon>
        <taxon>Bacteriovoracales</taxon>
        <taxon>Halobacteriovoraceae</taxon>
        <taxon>Halobacteriovorax</taxon>
    </lineage>
</organism>
<feature type="transmembrane region" description="Helical" evidence="1">
    <location>
        <begin position="228"/>
        <end position="249"/>
    </location>
</feature>
<name>A0ABY0IKM1_9BACT</name>
<keyword evidence="1" id="KW-1133">Transmembrane helix</keyword>
<reference evidence="3" key="1">
    <citation type="journal article" date="2019" name="Int. J. Syst. Evol. Microbiol.">
        <title>Halobacteriovorax valvorus sp. nov., a novel prokaryotic predator isolated from coastal seawater of China.</title>
        <authorList>
            <person name="Chen M.-X."/>
        </authorList>
    </citation>
    <scope>NUCLEOTIDE SEQUENCE [LARGE SCALE GENOMIC DNA]</scope>
    <source>
        <strain evidence="3">BL9</strain>
    </source>
</reference>
<feature type="transmembrane region" description="Helical" evidence="1">
    <location>
        <begin position="20"/>
        <end position="38"/>
    </location>
</feature>